<accession>A0A8S1RRG3</accession>
<evidence type="ECO:0000313" key="2">
    <source>
        <dbReference type="Proteomes" id="UP000692954"/>
    </source>
</evidence>
<proteinExistence type="predicted"/>
<reference evidence="1" key="1">
    <citation type="submission" date="2021-01" db="EMBL/GenBank/DDBJ databases">
        <authorList>
            <consortium name="Genoscope - CEA"/>
            <person name="William W."/>
        </authorList>
    </citation>
    <scope>NUCLEOTIDE SEQUENCE</scope>
</reference>
<evidence type="ECO:0000313" key="1">
    <source>
        <dbReference type="EMBL" id="CAD8130386.1"/>
    </source>
</evidence>
<keyword evidence="2" id="KW-1185">Reference proteome</keyword>
<sequence>MKKFFFLLVVARVIYPFIYYDTGLARDFDYTFEASFNCRNGLTKSATIPFSDTFEKIPQVFFTPEHFEQEMPQVGFQIVNNSHNLNIFYSKYILCLIKSACNKNEMVCLR</sequence>
<dbReference type="Proteomes" id="UP000692954">
    <property type="component" value="Unassembled WGS sequence"/>
</dbReference>
<comment type="caution">
    <text evidence="1">The sequence shown here is derived from an EMBL/GenBank/DDBJ whole genome shotgun (WGS) entry which is preliminary data.</text>
</comment>
<name>A0A8S1RRG3_9CILI</name>
<gene>
    <name evidence="1" type="ORF">PSON_ATCC_30995.1.T2840004</name>
</gene>
<protein>
    <submittedName>
        <fullName evidence="1">Uncharacterized protein</fullName>
    </submittedName>
</protein>
<organism evidence="1 2">
    <name type="scientific">Paramecium sonneborni</name>
    <dbReference type="NCBI Taxonomy" id="65129"/>
    <lineage>
        <taxon>Eukaryota</taxon>
        <taxon>Sar</taxon>
        <taxon>Alveolata</taxon>
        <taxon>Ciliophora</taxon>
        <taxon>Intramacronucleata</taxon>
        <taxon>Oligohymenophorea</taxon>
        <taxon>Peniculida</taxon>
        <taxon>Parameciidae</taxon>
        <taxon>Paramecium</taxon>
    </lineage>
</organism>
<dbReference type="EMBL" id="CAJJDN010000284">
    <property type="protein sequence ID" value="CAD8130386.1"/>
    <property type="molecule type" value="Genomic_DNA"/>
</dbReference>
<dbReference type="AlphaFoldDB" id="A0A8S1RRG3"/>